<feature type="transmembrane region" description="Helical" evidence="1">
    <location>
        <begin position="261"/>
        <end position="283"/>
    </location>
</feature>
<dbReference type="EMBL" id="BMMW01000001">
    <property type="protein sequence ID" value="GGK37432.1"/>
    <property type="molecule type" value="Genomic_DNA"/>
</dbReference>
<feature type="transmembrane region" description="Helical" evidence="1">
    <location>
        <begin position="330"/>
        <end position="349"/>
    </location>
</feature>
<evidence type="ECO:0008006" key="4">
    <source>
        <dbReference type="Google" id="ProtNLM"/>
    </source>
</evidence>
<feature type="transmembrane region" description="Helical" evidence="1">
    <location>
        <begin position="79"/>
        <end position="110"/>
    </location>
</feature>
<feature type="transmembrane region" description="Helical" evidence="1">
    <location>
        <begin position="290"/>
        <end position="310"/>
    </location>
</feature>
<reference evidence="2" key="1">
    <citation type="journal article" date="2014" name="Int. J. Syst. Evol. Microbiol.">
        <title>Complete genome sequence of Corynebacterium casei LMG S-19264T (=DSM 44701T), isolated from a smear-ripened cheese.</title>
        <authorList>
            <consortium name="US DOE Joint Genome Institute (JGI-PGF)"/>
            <person name="Walter F."/>
            <person name="Albersmeier A."/>
            <person name="Kalinowski J."/>
            <person name="Ruckert C."/>
        </authorList>
    </citation>
    <scope>NUCLEOTIDE SEQUENCE</scope>
    <source>
        <strain evidence="2">CGMCC 4.7278</strain>
    </source>
</reference>
<dbReference type="Proteomes" id="UP000612956">
    <property type="component" value="Unassembled WGS sequence"/>
</dbReference>
<proteinExistence type="predicted"/>
<keyword evidence="1" id="KW-0472">Membrane</keyword>
<keyword evidence="1" id="KW-1133">Transmembrane helix</keyword>
<feature type="transmembrane region" description="Helical" evidence="1">
    <location>
        <begin position="145"/>
        <end position="166"/>
    </location>
</feature>
<comment type="caution">
    <text evidence="2">The sequence shown here is derived from an EMBL/GenBank/DDBJ whole genome shotgun (WGS) entry which is preliminary data.</text>
</comment>
<feature type="transmembrane region" description="Helical" evidence="1">
    <location>
        <begin position="178"/>
        <end position="196"/>
    </location>
</feature>
<keyword evidence="1" id="KW-0812">Transmembrane</keyword>
<dbReference type="Pfam" id="PF07613">
    <property type="entry name" value="DUF1576"/>
    <property type="match status" value="2"/>
</dbReference>
<evidence type="ECO:0000313" key="3">
    <source>
        <dbReference type="Proteomes" id="UP000612956"/>
    </source>
</evidence>
<gene>
    <name evidence="2" type="ORF">GCM10011591_06320</name>
</gene>
<organism evidence="2 3">
    <name type="scientific">Nocardia camponoti</name>
    <dbReference type="NCBI Taxonomy" id="1616106"/>
    <lineage>
        <taxon>Bacteria</taxon>
        <taxon>Bacillati</taxon>
        <taxon>Actinomycetota</taxon>
        <taxon>Actinomycetes</taxon>
        <taxon>Mycobacteriales</taxon>
        <taxon>Nocardiaceae</taxon>
        <taxon>Nocardia</taxon>
    </lineage>
</organism>
<name>A0A917Q9C9_9NOCA</name>
<keyword evidence="3" id="KW-1185">Reference proteome</keyword>
<feature type="transmembrane region" description="Helical" evidence="1">
    <location>
        <begin position="216"/>
        <end position="235"/>
    </location>
</feature>
<protein>
    <recommendedName>
        <fullName evidence="4">DUF1576 domain-containing protein</fullName>
    </recommendedName>
</protein>
<accession>A0A917Q9C9</accession>
<evidence type="ECO:0000256" key="1">
    <source>
        <dbReference type="SAM" id="Phobius"/>
    </source>
</evidence>
<dbReference type="AlphaFoldDB" id="A0A917Q9C9"/>
<feature type="transmembrane region" description="Helical" evidence="1">
    <location>
        <begin position="384"/>
        <end position="402"/>
    </location>
</feature>
<reference evidence="2" key="2">
    <citation type="submission" date="2020-09" db="EMBL/GenBank/DDBJ databases">
        <authorList>
            <person name="Sun Q."/>
            <person name="Zhou Y."/>
        </authorList>
    </citation>
    <scope>NUCLEOTIDE SEQUENCE</scope>
    <source>
        <strain evidence="2">CGMCC 4.7278</strain>
    </source>
</reference>
<sequence length="418" mass="43286">MFGVITVMSLMFVVFGVFADPPGQLLRGLGDILFARDLIITDFVGVGGLGAAFTQAGLLTLVALAIYRLTGAPVDGDAVACLLLVLGTALYGKTLVNVWPIIAGVALYAWVRHDRFADYVSTAFFATALSPIFSALAFTTSLPTWAGFALGISTSVLIGFVVSPIARRLFQAHAGFTLYNMGFVAGVVGAVFVAVYRSFGLEPQPEMIWTSGDGTALLIMLGAMGVGLVALAFYLDRDPWPALRRLMNNTGRAPTNFLAEYGAAAVVLNMAVIGTIATAYILLIGADINGPVLAGILSVMGFGACGKHALNITPVILGVALAGLLKPFDLATPGMIWAALYGTCLAPIAGRFGPQWGVVAGFFHASTAQITGVLVAGLNLYGNGFAAGLVAAVIAPAAALLAHPRRKPDVPDQPVPSA</sequence>
<feature type="transmembrane region" description="Helical" evidence="1">
    <location>
        <begin position="356"/>
        <end position="378"/>
    </location>
</feature>
<evidence type="ECO:0000313" key="2">
    <source>
        <dbReference type="EMBL" id="GGK37432.1"/>
    </source>
</evidence>
<dbReference type="InterPro" id="IPR011470">
    <property type="entry name" value="DUF1576"/>
</dbReference>
<feature type="transmembrane region" description="Helical" evidence="1">
    <location>
        <begin position="116"/>
        <end position="138"/>
    </location>
</feature>
<feature type="transmembrane region" description="Helical" evidence="1">
    <location>
        <begin position="43"/>
        <end position="67"/>
    </location>
</feature>